<evidence type="ECO:0000313" key="2">
    <source>
        <dbReference type="EMBL" id="KAL1587749.1"/>
    </source>
</evidence>
<feature type="transmembrane region" description="Helical" evidence="1">
    <location>
        <begin position="293"/>
        <end position="325"/>
    </location>
</feature>
<dbReference type="AlphaFoldDB" id="A0AB34KX59"/>
<feature type="transmembrane region" description="Helical" evidence="1">
    <location>
        <begin position="155"/>
        <end position="172"/>
    </location>
</feature>
<dbReference type="PANTHER" id="PTHR37490:SF1">
    <property type="entry name" value="GLYCOSYLTRANSFERASE 2-LIKE DOMAIN-CONTAINING PROTEIN"/>
    <property type="match status" value="1"/>
</dbReference>
<keyword evidence="1" id="KW-0812">Transmembrane</keyword>
<dbReference type="Proteomes" id="UP000803884">
    <property type="component" value="Unassembled WGS sequence"/>
</dbReference>
<protein>
    <submittedName>
        <fullName evidence="2">Uncharacterized protein</fullName>
    </submittedName>
</protein>
<dbReference type="EMBL" id="JAAQHG020000009">
    <property type="protein sequence ID" value="KAL1587749.1"/>
    <property type="molecule type" value="Genomic_DNA"/>
</dbReference>
<feature type="transmembrane region" description="Helical" evidence="1">
    <location>
        <begin position="220"/>
        <end position="237"/>
    </location>
</feature>
<feature type="transmembrane region" description="Helical" evidence="1">
    <location>
        <begin position="101"/>
        <end position="121"/>
    </location>
</feature>
<evidence type="ECO:0000256" key="1">
    <source>
        <dbReference type="SAM" id="Phobius"/>
    </source>
</evidence>
<feature type="transmembrane region" description="Helical" evidence="1">
    <location>
        <begin position="395"/>
        <end position="416"/>
    </location>
</feature>
<keyword evidence="1" id="KW-0472">Membrane</keyword>
<dbReference type="RefSeq" id="XP_069230854.1">
    <property type="nucleotide sequence ID" value="XM_069372098.1"/>
</dbReference>
<reference evidence="2 3" key="1">
    <citation type="journal article" date="2020" name="Microbiol. Resour. Announc.">
        <title>Draft Genome Sequence of a Cladosporium Species Isolated from the Mesophotic Ascidian Didemnum maculosum.</title>
        <authorList>
            <person name="Gioti A."/>
            <person name="Siaperas R."/>
            <person name="Nikolaivits E."/>
            <person name="Le Goff G."/>
            <person name="Ouazzani J."/>
            <person name="Kotoulas G."/>
            <person name="Topakas E."/>
        </authorList>
    </citation>
    <scope>NUCLEOTIDE SEQUENCE [LARGE SCALE GENOMIC DNA]</scope>
    <source>
        <strain evidence="2 3">TM138-S3</strain>
    </source>
</reference>
<proteinExistence type="predicted"/>
<name>A0AB34KX59_9PEZI</name>
<feature type="transmembrane region" description="Helical" evidence="1">
    <location>
        <begin position="127"/>
        <end position="148"/>
    </location>
</feature>
<gene>
    <name evidence="2" type="ORF">WHR41_03492</name>
</gene>
<sequence>MHGANMLWKSSSVKLGQDINASSANWSPTVWLLTAPATIVTTHYLIHDKHQHFPYHLLIPQILVAIAIRLQIRARDHGWRDLFETIRNGCRRLKSPASPHLWSFASTALAITSLFAAYQAFFHLPSVLCEALVLPLAPACASSVYAFWTQPDRFTAARVTCLALFVFTVLLHDYRVTPPGFGIALLALGSHIGAHFCNVQSKRTDSPESLDDLDEDGGDLWTLVAAVLPLIGAALFSERPRAMGFDVTMAPVLLPINAIVGGIALANSASLFYRSQPAIEGSDSEPIPVDTPALPGLVLIGYAVAGRGVVISGWQIAAFIAAFLIGSMASTYADDVDSLDDYLRTSYMPTWRRVLGFQEPRFGNGVGLLEEESISADSRLHKGTRCTGKFSAWHVLRATLLIVAAIGWACVFFGALRNALAFHNHDILPHPNEPQRTPTGTFDIVVSYHDESIPKLATTLTSFLQLPNIAPLSRRVLLYAKAPAYPLPELQTNLSFALPNTTTVEIHALPNLGREGETFLHHILANYNSSLTSSSYDDDDDDDDVQGLADHTLFLQADMHDPHYMRPRLTQYFHPRTAFLSLWHTETLCASCATCRDHSPWQPNTTALATVFSAANSGAECADLVPTYRGQFVASARRIRSNEKTVYEGLRERFEGTGEENPAWGYDLERLWGAVLRCPGGRRMADRCPSMMAGMLGVVGEAGDCQCLDD</sequence>
<dbReference type="PANTHER" id="PTHR37490">
    <property type="entry name" value="EXPRESSED PROTEIN"/>
    <property type="match status" value="1"/>
</dbReference>
<keyword evidence="3" id="KW-1185">Reference proteome</keyword>
<comment type="caution">
    <text evidence="2">The sequence shown here is derived from an EMBL/GenBank/DDBJ whole genome shotgun (WGS) entry which is preliminary data.</text>
</comment>
<organism evidence="2 3">
    <name type="scientific">Cladosporium halotolerans</name>
    <dbReference type="NCBI Taxonomy" id="1052096"/>
    <lineage>
        <taxon>Eukaryota</taxon>
        <taxon>Fungi</taxon>
        <taxon>Dikarya</taxon>
        <taxon>Ascomycota</taxon>
        <taxon>Pezizomycotina</taxon>
        <taxon>Dothideomycetes</taxon>
        <taxon>Dothideomycetidae</taxon>
        <taxon>Cladosporiales</taxon>
        <taxon>Cladosporiaceae</taxon>
        <taxon>Cladosporium</taxon>
    </lineage>
</organism>
<keyword evidence="1" id="KW-1133">Transmembrane helix</keyword>
<accession>A0AB34KX59</accession>
<feature type="transmembrane region" description="Helical" evidence="1">
    <location>
        <begin position="249"/>
        <end position="273"/>
    </location>
</feature>
<dbReference type="GeneID" id="96004936"/>
<evidence type="ECO:0000313" key="3">
    <source>
        <dbReference type="Proteomes" id="UP000803884"/>
    </source>
</evidence>